<evidence type="ECO:0000313" key="2">
    <source>
        <dbReference type="Proteomes" id="UP000047420"/>
    </source>
</evidence>
<name>A0ABP1ZK61_9GAMM</name>
<reference evidence="1 2" key="1">
    <citation type="submission" date="2015-03" db="EMBL/GenBank/DDBJ databases">
        <authorList>
            <consortium name="Pathogen Informatics"/>
            <person name="Murphy D."/>
        </authorList>
    </citation>
    <scope>NUCLEOTIDE SEQUENCE [LARGE SCALE GENOMIC DNA]</scope>
    <source>
        <strain evidence="1 2">WP-931201</strain>
    </source>
</reference>
<comment type="caution">
    <text evidence="1">The sequence shown here is derived from an EMBL/GenBank/DDBJ whole genome shotgun (WGS) entry which is preliminary data.</text>
</comment>
<dbReference type="EMBL" id="CVMG01000041">
    <property type="protein sequence ID" value="CRG52219.1"/>
    <property type="molecule type" value="Genomic_DNA"/>
</dbReference>
<proteinExistence type="predicted"/>
<dbReference type="Proteomes" id="UP000047420">
    <property type="component" value="Unassembled WGS sequence"/>
</dbReference>
<organism evidence="1 2">
    <name type="scientific">Yersinia wautersii</name>
    <dbReference type="NCBI Taxonomy" id="1341643"/>
    <lineage>
        <taxon>Bacteria</taxon>
        <taxon>Pseudomonadati</taxon>
        <taxon>Pseudomonadota</taxon>
        <taxon>Gammaproteobacteria</taxon>
        <taxon>Enterobacterales</taxon>
        <taxon>Yersiniaceae</taxon>
        <taxon>Yersinia</taxon>
    </lineage>
</organism>
<protein>
    <recommendedName>
        <fullName evidence="3">Lipoprotein</fullName>
    </recommendedName>
</protein>
<evidence type="ECO:0000313" key="1">
    <source>
        <dbReference type="EMBL" id="CRG52219.1"/>
    </source>
</evidence>
<keyword evidence="2" id="KW-1185">Reference proteome</keyword>
<evidence type="ECO:0008006" key="3">
    <source>
        <dbReference type="Google" id="ProtNLM"/>
    </source>
</evidence>
<gene>
    <name evidence="1" type="ORF">ERS008478_03888</name>
</gene>
<sequence length="275" mass="30404">MIKLLKIIVLLVLFRVTTGYAGTITLNNNESGRVVIVEFLLSTYIGADSNKVGDVITDAVAYVSMSHMVSGQITQGATNSAYQCEIENSGSRWSKLKVRKLQAGYAGEATCVAEVKTRLRPGESWDRVSMYVYNELTANSAYGPSYATLTPYGRRFNLPRPWGPGDAWDGVYYYPKGGVSKWSATYDEEIRYNVSESNPYVPILTVTDDSTTWAFVTAMTKDVDAGFTTAVRIARMGGEPCSWVNIGEQCFMYVDKDKLRPGTTKGQIVLNVRLP</sequence>
<accession>A0ABP1ZK61</accession>